<feature type="non-terminal residue" evidence="2">
    <location>
        <position position="1"/>
    </location>
</feature>
<dbReference type="AlphaFoldDB" id="U6MD15"/>
<keyword evidence="3" id="KW-1185">Reference proteome</keyword>
<proteinExistence type="predicted"/>
<organism evidence="2 3">
    <name type="scientific">Eimeria maxima</name>
    <name type="common">Coccidian parasite</name>
    <dbReference type="NCBI Taxonomy" id="5804"/>
    <lineage>
        <taxon>Eukaryota</taxon>
        <taxon>Sar</taxon>
        <taxon>Alveolata</taxon>
        <taxon>Apicomplexa</taxon>
        <taxon>Conoidasida</taxon>
        <taxon>Coccidia</taxon>
        <taxon>Eucoccidiorida</taxon>
        <taxon>Eimeriorina</taxon>
        <taxon>Eimeriidae</taxon>
        <taxon>Eimeria</taxon>
    </lineage>
</organism>
<accession>U6MD15</accession>
<name>U6MD15_EIMMA</name>
<sequence length="312" mass="33450">AAEYELKQGVQQAPVEDATFNEVPDSAQASIGAGILSRGCRSGEGSGGAKQDLEPLEGYASGVSSELKPDEWIEEKTDNQYEHSETRGGALSFGIVSVPQRGEASGVVSLVSANPQLPAPRKALYSSKDPCNHPYVRLPALEAGVTLQDFDPSGVFSRPPKSASFINILLELRRLFAQQTLNQEDANLLVKLVKELASTVWIRTTESSRQLRPLYAIANLGSTFLAMDYLVSAIELLRGHLEVGLWIQGGTPGGKMRFCLPGVDMNGGGVFEGAKDTWMVTRLRESSPGNTALAVFKPDVYTAHAVVAGMLS</sequence>
<reference evidence="2" key="2">
    <citation type="submission" date="2013-10" db="EMBL/GenBank/DDBJ databases">
        <authorList>
            <person name="Aslett M."/>
        </authorList>
    </citation>
    <scope>NUCLEOTIDE SEQUENCE [LARGE SCALE GENOMIC DNA]</scope>
    <source>
        <strain evidence="2">Weybridge</strain>
    </source>
</reference>
<dbReference type="VEuPathDB" id="ToxoDB:EMWEY_00060530"/>
<gene>
    <name evidence="2" type="ORF">EMWEY_00060530</name>
</gene>
<evidence type="ECO:0000313" key="2">
    <source>
        <dbReference type="EMBL" id="CDJ60359.1"/>
    </source>
</evidence>
<dbReference type="Proteomes" id="UP000030763">
    <property type="component" value="Unassembled WGS sequence"/>
</dbReference>
<evidence type="ECO:0000313" key="3">
    <source>
        <dbReference type="Proteomes" id="UP000030763"/>
    </source>
</evidence>
<feature type="region of interest" description="Disordered" evidence="1">
    <location>
        <begin position="37"/>
        <end position="56"/>
    </location>
</feature>
<dbReference type="EMBL" id="HG721818">
    <property type="protein sequence ID" value="CDJ60359.1"/>
    <property type="molecule type" value="Genomic_DNA"/>
</dbReference>
<evidence type="ECO:0000256" key="1">
    <source>
        <dbReference type="SAM" id="MobiDB-lite"/>
    </source>
</evidence>
<protein>
    <submittedName>
        <fullName evidence="2">Uncharacterized protein</fullName>
    </submittedName>
</protein>
<dbReference type="GeneID" id="25340039"/>
<dbReference type="RefSeq" id="XP_013337009.1">
    <property type="nucleotide sequence ID" value="XM_013481555.1"/>
</dbReference>
<reference evidence="2" key="1">
    <citation type="submission" date="2013-10" db="EMBL/GenBank/DDBJ databases">
        <title>Genomic analysis of the causative agents of coccidiosis in chickens.</title>
        <authorList>
            <person name="Reid A.J."/>
            <person name="Blake D."/>
            <person name="Billington K."/>
            <person name="Browne H."/>
            <person name="Dunn M."/>
            <person name="Hung S."/>
            <person name="Kawahara F."/>
            <person name="Miranda-Saavedra D."/>
            <person name="Mourier T."/>
            <person name="Nagra H."/>
            <person name="Otto T.D."/>
            <person name="Rawlings N."/>
            <person name="Sanchez A."/>
            <person name="Sanders M."/>
            <person name="Subramaniam C."/>
            <person name="Tay Y."/>
            <person name="Dear P."/>
            <person name="Doerig C."/>
            <person name="Gruber A."/>
            <person name="Parkinson J."/>
            <person name="Shirley M."/>
            <person name="Wan K.L."/>
            <person name="Berriman M."/>
            <person name="Tomley F."/>
            <person name="Pain A."/>
        </authorList>
    </citation>
    <scope>NUCLEOTIDE SEQUENCE [LARGE SCALE GENOMIC DNA]</scope>
    <source>
        <strain evidence="2">Weybridge</strain>
    </source>
</reference>